<gene>
    <name evidence="2" type="ORF">AUC69_10340</name>
</gene>
<dbReference type="EMBL" id="LPWF01000023">
    <property type="protein sequence ID" value="ODR98276.1"/>
    <property type="molecule type" value="Genomic_DNA"/>
</dbReference>
<feature type="transmembrane region" description="Helical" evidence="1">
    <location>
        <begin position="60"/>
        <end position="92"/>
    </location>
</feature>
<evidence type="ECO:0000313" key="3">
    <source>
        <dbReference type="Proteomes" id="UP000094472"/>
    </source>
</evidence>
<name>A0A1E3VZE8_9HYPH</name>
<feature type="transmembrane region" description="Helical" evidence="1">
    <location>
        <begin position="23"/>
        <end position="54"/>
    </location>
</feature>
<evidence type="ECO:0000313" key="2">
    <source>
        <dbReference type="EMBL" id="ODR98276.1"/>
    </source>
</evidence>
<dbReference type="RefSeq" id="WP_069441498.1">
    <property type="nucleotide sequence ID" value="NZ_LPWF01000023.1"/>
</dbReference>
<dbReference type="AlphaFoldDB" id="A0A1E3VZE8"/>
<accession>A0A1E3VZE8</accession>
<comment type="caution">
    <text evidence="2">The sequence shown here is derived from an EMBL/GenBank/DDBJ whole genome shotgun (WGS) entry which is preliminary data.</text>
</comment>
<dbReference type="Proteomes" id="UP000094472">
    <property type="component" value="Unassembled WGS sequence"/>
</dbReference>
<reference evidence="2 3" key="1">
    <citation type="journal article" date="2016" name="Environ. Microbiol.">
        <title>New Methyloceanibacter diversity from North Sea sediments includes methanotroph containing solely the soluble methane monooxygenase.</title>
        <authorList>
            <person name="Vekeman B."/>
            <person name="Kerckhof F.M."/>
            <person name="Cremers G."/>
            <person name="de Vos P."/>
            <person name="Vandamme P."/>
            <person name="Boon N."/>
            <person name="Op den Camp H.J."/>
            <person name="Heylen K."/>
        </authorList>
    </citation>
    <scope>NUCLEOTIDE SEQUENCE [LARGE SCALE GENOMIC DNA]</scope>
    <source>
        <strain evidence="2 3">R-67175</strain>
    </source>
</reference>
<sequence>MSESCDTALAEYQLRQLELADAFAAMLAMAAAATVSAVLLLAAIGILIAASAVIGTPAGLVSWIVILGAVGVAVLTAAMFLFSFVMLVNAYLEWRAAMDRRQRAYADLFAKCQNEPDRIPPPPIG</sequence>
<organism evidence="2 3">
    <name type="scientific">Methyloceanibacter superfactus</name>
    <dbReference type="NCBI Taxonomy" id="1774969"/>
    <lineage>
        <taxon>Bacteria</taxon>
        <taxon>Pseudomonadati</taxon>
        <taxon>Pseudomonadota</taxon>
        <taxon>Alphaproteobacteria</taxon>
        <taxon>Hyphomicrobiales</taxon>
        <taxon>Hyphomicrobiaceae</taxon>
        <taxon>Methyloceanibacter</taxon>
    </lineage>
</organism>
<keyword evidence="3" id="KW-1185">Reference proteome</keyword>
<evidence type="ECO:0000256" key="1">
    <source>
        <dbReference type="SAM" id="Phobius"/>
    </source>
</evidence>
<keyword evidence="1" id="KW-0812">Transmembrane</keyword>
<keyword evidence="1" id="KW-1133">Transmembrane helix</keyword>
<proteinExistence type="predicted"/>
<protein>
    <submittedName>
        <fullName evidence="2">Uncharacterized protein</fullName>
    </submittedName>
</protein>
<keyword evidence="1" id="KW-0472">Membrane</keyword>